<evidence type="ECO:0008006" key="6">
    <source>
        <dbReference type="Google" id="ProtNLM"/>
    </source>
</evidence>
<dbReference type="InterPro" id="IPR038538">
    <property type="entry name" value="MTERF_sf"/>
</dbReference>
<sequence length="293" mass="33385">MVVMAASRLHLHPQSFLVHGSTLRAAARKDLAVPPPNSGLLFREKLLYLSSLNVDPQKALRENPDFRSYPLSVLHSVEDCLSSFGLPRSSLGRILDMYPQLLTSDPYSDLYPVFDFLLNEVRLPFHDIQKSIVRCPRLLICSVPDQLRPTLSFLRSFGFDGPHAITCQTTVLLVSNVKLTLLPKIEYLQSLGFQYRDVVNMCIRSPGLLTFSIEKNYKPKVDYFLGEMKGDLEELKRFPQYFSFSLEGKIKPRHMQLVEHGLQLSLPEMLKISDGAFALKLMEMQLKMVGRLL</sequence>
<dbReference type="AlphaFoldDB" id="A0AAN7LEN8"/>
<dbReference type="PANTHER" id="PTHR13068:SF36">
    <property type="entry name" value="TRANSCRIPTION TERMINATION FACTOR MTEF1, CHLOROPLASTIC"/>
    <property type="match status" value="1"/>
</dbReference>
<name>A0AAN7LEN8_TRANT</name>
<evidence type="ECO:0000256" key="3">
    <source>
        <dbReference type="ARBA" id="ARBA00022946"/>
    </source>
</evidence>
<evidence type="ECO:0000313" key="5">
    <source>
        <dbReference type="Proteomes" id="UP001346149"/>
    </source>
</evidence>
<dbReference type="Pfam" id="PF02536">
    <property type="entry name" value="mTERF"/>
    <property type="match status" value="1"/>
</dbReference>
<dbReference type="GO" id="GO:0006353">
    <property type="term" value="P:DNA-templated transcription termination"/>
    <property type="evidence" value="ECO:0007669"/>
    <property type="project" value="UniProtKB-KW"/>
</dbReference>
<keyword evidence="3" id="KW-0809">Transit peptide</keyword>
<gene>
    <name evidence="4" type="ORF">SAY86_001635</name>
</gene>
<dbReference type="GO" id="GO:0003676">
    <property type="term" value="F:nucleic acid binding"/>
    <property type="evidence" value="ECO:0007669"/>
    <property type="project" value="InterPro"/>
</dbReference>
<keyword evidence="2" id="KW-0806">Transcription termination</keyword>
<evidence type="ECO:0000256" key="2">
    <source>
        <dbReference type="ARBA" id="ARBA00022472"/>
    </source>
</evidence>
<dbReference type="EMBL" id="JAXQNO010000013">
    <property type="protein sequence ID" value="KAK4784946.1"/>
    <property type="molecule type" value="Genomic_DNA"/>
</dbReference>
<dbReference type="PANTHER" id="PTHR13068">
    <property type="entry name" value="CGI-12 PROTEIN-RELATED"/>
    <property type="match status" value="1"/>
</dbReference>
<dbReference type="Proteomes" id="UP001346149">
    <property type="component" value="Unassembled WGS sequence"/>
</dbReference>
<protein>
    <recommendedName>
        <fullName evidence="6">Transcription termination factor MTEF1, chloroplastic</fullName>
    </recommendedName>
</protein>
<dbReference type="InterPro" id="IPR003690">
    <property type="entry name" value="MTERF"/>
</dbReference>
<evidence type="ECO:0000256" key="1">
    <source>
        <dbReference type="ARBA" id="ARBA00007692"/>
    </source>
</evidence>
<dbReference type="SMART" id="SM00733">
    <property type="entry name" value="Mterf"/>
    <property type="match status" value="5"/>
</dbReference>
<reference evidence="4 5" key="1">
    <citation type="journal article" date="2023" name="Hortic Res">
        <title>Pangenome of water caltrop reveals structural variations and asymmetric subgenome divergence after allopolyploidization.</title>
        <authorList>
            <person name="Zhang X."/>
            <person name="Chen Y."/>
            <person name="Wang L."/>
            <person name="Yuan Y."/>
            <person name="Fang M."/>
            <person name="Shi L."/>
            <person name="Lu R."/>
            <person name="Comes H.P."/>
            <person name="Ma Y."/>
            <person name="Chen Y."/>
            <person name="Huang G."/>
            <person name="Zhou Y."/>
            <person name="Zheng Z."/>
            <person name="Qiu Y."/>
        </authorList>
    </citation>
    <scope>NUCLEOTIDE SEQUENCE [LARGE SCALE GENOMIC DNA]</scope>
    <source>
        <strain evidence="4">F231</strain>
    </source>
</reference>
<accession>A0AAN7LEN8</accession>
<dbReference type="Gene3D" id="1.25.70.10">
    <property type="entry name" value="Transcription termination factor 3, mitochondrial"/>
    <property type="match status" value="1"/>
</dbReference>
<proteinExistence type="inferred from homology"/>
<keyword evidence="5" id="KW-1185">Reference proteome</keyword>
<comment type="caution">
    <text evidence="4">The sequence shown here is derived from an EMBL/GenBank/DDBJ whole genome shotgun (WGS) entry which is preliminary data.</text>
</comment>
<evidence type="ECO:0000313" key="4">
    <source>
        <dbReference type="EMBL" id="KAK4784946.1"/>
    </source>
</evidence>
<comment type="similarity">
    <text evidence="1">Belongs to the mTERF family.</text>
</comment>
<organism evidence="4 5">
    <name type="scientific">Trapa natans</name>
    <name type="common">Water chestnut</name>
    <dbReference type="NCBI Taxonomy" id="22666"/>
    <lineage>
        <taxon>Eukaryota</taxon>
        <taxon>Viridiplantae</taxon>
        <taxon>Streptophyta</taxon>
        <taxon>Embryophyta</taxon>
        <taxon>Tracheophyta</taxon>
        <taxon>Spermatophyta</taxon>
        <taxon>Magnoliopsida</taxon>
        <taxon>eudicotyledons</taxon>
        <taxon>Gunneridae</taxon>
        <taxon>Pentapetalae</taxon>
        <taxon>rosids</taxon>
        <taxon>malvids</taxon>
        <taxon>Myrtales</taxon>
        <taxon>Lythraceae</taxon>
        <taxon>Trapa</taxon>
    </lineage>
</organism>
<keyword evidence="2" id="KW-0804">Transcription</keyword>
<keyword evidence="2" id="KW-0805">Transcription regulation</keyword>